<keyword evidence="1" id="KW-0238">DNA-binding</keyword>
<evidence type="ECO:0000313" key="4">
    <source>
        <dbReference type="Proteomes" id="UP000541444"/>
    </source>
</evidence>
<sequence length="871" mass="95036">MQIPTARYYNVSEVSSSFSSSIVQQSGFHSRDTLVKLSIKSFMVPELFIMIPETTTVAFLEMTATEAVTLMLGGGLHVGAVLAGNKGGARISCLWGGEDSVMNYIRVKKEVRDNNRTLLQVGILHDDKLDSLGFILQPNPSPSSLSNFCSAMTESVNGRMSWASLIAGEESSSDSRDLHVNLSIKSFRVPELTIEIPGTETVAFLKRTVTEAVTAMLSGGLHVGVVLEGKQVRDENKTLLLTGILHDDKLDSLGFTLQPNPSPCQPPLHMSTYLDQAPSHASLDSPVISFGNLVEGHHTSEVNMDEFSQAFKDLEDFEDGLDWMHLTTYSDQAASDASLDPPVIRLGNLVEGGHTSKVNMAEFSLLFEEESWVSEMDIFDSAAANGVCIRGNYFEAKAAFSSNSDSVISESVNGVCIRGNYFEAKAAFSSNSDSVISESVNGRYYNVSEVSSSSSSSIVQQSASHSRDTLVKLSIKSFIVLELFIMIPETTTVAFLEMTATEAVTLMLGGGLHVGVVLAGKEVRDANRTLLQAGILHDDKLDSLGFTLQPNPSPSSLSNFCSAMTESVNGRISWASSSAGEESFSDSRDLHVKLSIKSFRVPELTIEIPETETVAFLKRTVTEAVTAMLSEGLHVGVVLEGEQVRDENKTLLLTGILHDDKLDSLGFTLQPNPSPCQPPLCDEDPSFLVYCSTPQPLTRHMSTYLDQAPSHASLDSPVISLGNLVEGHHTSEVNMDEFSQAFKFLEDFEDGLDWMHLTTYLDQAASDASLDPPVVSLGNLVEGGHTSEVNMDEYSPAFKDLEDWLDWVYSMNLTTLLDKGPPDSPQCPFVTSLGNLVEGNHTSEVNMAEFTLLFEEELRWNIFMKELESHN</sequence>
<keyword evidence="4" id="KW-1185">Reference proteome</keyword>
<feature type="domain" description="Telomere repeat-binding protein 1-6-like ubiquitin-like" evidence="2">
    <location>
        <begin position="591"/>
        <end position="659"/>
    </location>
</feature>
<reference evidence="3 4" key="1">
    <citation type="journal article" date="2020" name="IScience">
        <title>Genome Sequencing of the Endangered Kingdonia uniflora (Circaeasteraceae, Ranunculales) Reveals Potential Mechanisms of Evolutionary Specialization.</title>
        <authorList>
            <person name="Sun Y."/>
            <person name="Deng T."/>
            <person name="Zhang A."/>
            <person name="Moore M.J."/>
            <person name="Landis J.B."/>
            <person name="Lin N."/>
            <person name="Zhang H."/>
            <person name="Zhang X."/>
            <person name="Huang J."/>
            <person name="Zhang X."/>
            <person name="Sun H."/>
            <person name="Wang H."/>
        </authorList>
    </citation>
    <scope>NUCLEOTIDE SEQUENCE [LARGE SCALE GENOMIC DNA]</scope>
    <source>
        <strain evidence="3">TB1705</strain>
        <tissue evidence="3">Leaf</tissue>
    </source>
</reference>
<feature type="domain" description="Telomere repeat-binding protein 1-6-like ubiquitin-like" evidence="2">
    <location>
        <begin position="35"/>
        <end position="86"/>
    </location>
</feature>
<accession>A0A7J7N629</accession>
<feature type="domain" description="Telomere repeat-binding protein 1-6-like ubiquitin-like" evidence="2">
    <location>
        <begin position="471"/>
        <end position="538"/>
    </location>
</feature>
<evidence type="ECO:0000259" key="2">
    <source>
        <dbReference type="Pfam" id="PF23603"/>
    </source>
</evidence>
<protein>
    <recommendedName>
        <fullName evidence="2">Telomere repeat-binding protein 1-6-like ubiquitin-like domain-containing protein</fullName>
    </recommendedName>
</protein>
<dbReference type="InterPro" id="IPR057625">
    <property type="entry name" value="TPR1-6-like_ubiquitin"/>
</dbReference>
<gene>
    <name evidence="3" type="ORF">GIB67_018957</name>
</gene>
<dbReference type="Pfam" id="PF23603">
    <property type="entry name" value="Ubiquitin_TPR1"/>
    <property type="match status" value="4"/>
</dbReference>
<dbReference type="InterPro" id="IPR031105">
    <property type="entry name" value="TRP_plant"/>
</dbReference>
<dbReference type="OrthoDB" id="2020981at2759"/>
<evidence type="ECO:0000256" key="1">
    <source>
        <dbReference type="ARBA" id="ARBA00023125"/>
    </source>
</evidence>
<feature type="domain" description="Telomere repeat-binding protein 1-6-like ubiquitin-like" evidence="2">
    <location>
        <begin position="179"/>
        <end position="247"/>
    </location>
</feature>
<evidence type="ECO:0000313" key="3">
    <source>
        <dbReference type="EMBL" id="KAF6162502.1"/>
    </source>
</evidence>
<dbReference type="GO" id="GO:0043565">
    <property type="term" value="F:sequence-specific DNA binding"/>
    <property type="evidence" value="ECO:0007669"/>
    <property type="project" value="UniProtKB-ARBA"/>
</dbReference>
<dbReference type="AlphaFoldDB" id="A0A7J7N629"/>
<organism evidence="3 4">
    <name type="scientific">Kingdonia uniflora</name>
    <dbReference type="NCBI Taxonomy" id="39325"/>
    <lineage>
        <taxon>Eukaryota</taxon>
        <taxon>Viridiplantae</taxon>
        <taxon>Streptophyta</taxon>
        <taxon>Embryophyta</taxon>
        <taxon>Tracheophyta</taxon>
        <taxon>Spermatophyta</taxon>
        <taxon>Magnoliopsida</taxon>
        <taxon>Ranunculales</taxon>
        <taxon>Circaeasteraceae</taxon>
        <taxon>Kingdonia</taxon>
    </lineage>
</organism>
<dbReference type="PANTHER" id="PTHR21717">
    <property type="entry name" value="TELOMERIC REPEAT BINDING PROTEIN"/>
    <property type="match status" value="1"/>
</dbReference>
<dbReference type="Proteomes" id="UP000541444">
    <property type="component" value="Unassembled WGS sequence"/>
</dbReference>
<name>A0A7J7N629_9MAGN</name>
<dbReference type="PANTHER" id="PTHR21717:SF70">
    <property type="entry name" value="TELOMERE REPEAT-BINDING PROTEIN 2-RELATED"/>
    <property type="match status" value="1"/>
</dbReference>
<dbReference type="EMBL" id="JACGCM010001020">
    <property type="protein sequence ID" value="KAF6162502.1"/>
    <property type="molecule type" value="Genomic_DNA"/>
</dbReference>
<comment type="caution">
    <text evidence="3">The sequence shown here is derived from an EMBL/GenBank/DDBJ whole genome shotgun (WGS) entry which is preliminary data.</text>
</comment>
<proteinExistence type="predicted"/>